<dbReference type="RefSeq" id="WP_143610169.1">
    <property type="nucleotide sequence ID" value="NZ_CP107955.1"/>
</dbReference>
<comment type="caution">
    <text evidence="2">The sequence shown here is derived from an EMBL/GenBank/DDBJ whole genome shotgun (WGS) entry which is preliminary data.</text>
</comment>
<proteinExistence type="predicted"/>
<gene>
    <name evidence="2" type="ORF">PU648_08025</name>
</gene>
<dbReference type="Pfam" id="PF13384">
    <property type="entry name" value="HTH_23"/>
    <property type="match status" value="1"/>
</dbReference>
<organism evidence="2 3">
    <name type="scientific">Streptomyces mirabilis</name>
    <dbReference type="NCBI Taxonomy" id="68239"/>
    <lineage>
        <taxon>Bacteria</taxon>
        <taxon>Bacillati</taxon>
        <taxon>Actinomycetota</taxon>
        <taxon>Actinomycetes</taxon>
        <taxon>Kitasatosporales</taxon>
        <taxon>Streptomycetaceae</taxon>
        <taxon>Streptomyces</taxon>
    </lineage>
</organism>
<reference evidence="2 3" key="1">
    <citation type="submission" date="2023-02" db="EMBL/GenBank/DDBJ databases">
        <authorList>
            <person name="Maleckis M."/>
        </authorList>
    </citation>
    <scope>NUCLEOTIDE SEQUENCE [LARGE SCALE GENOMIC DNA]</scope>
    <source>
        <strain evidence="2 3">P8-A2</strain>
    </source>
</reference>
<dbReference type="InterPro" id="IPR009057">
    <property type="entry name" value="Homeodomain-like_sf"/>
</dbReference>
<accession>A0ABU3UFI3</accession>
<keyword evidence="3" id="KW-1185">Reference proteome</keyword>
<evidence type="ECO:0000256" key="1">
    <source>
        <dbReference type="SAM" id="MobiDB-lite"/>
    </source>
</evidence>
<dbReference type="EMBL" id="JARAKF010000001">
    <property type="protein sequence ID" value="MDU8992304.1"/>
    <property type="molecule type" value="Genomic_DNA"/>
</dbReference>
<dbReference type="Proteomes" id="UP001257627">
    <property type="component" value="Unassembled WGS sequence"/>
</dbReference>
<name>A0ABU3UFI3_9ACTN</name>
<evidence type="ECO:0000313" key="3">
    <source>
        <dbReference type="Proteomes" id="UP001257627"/>
    </source>
</evidence>
<evidence type="ECO:0000313" key="2">
    <source>
        <dbReference type="EMBL" id="MDU8992304.1"/>
    </source>
</evidence>
<sequence length="79" mass="8757">MRYPDEGGLTAEQRKRREEVCMRAADLFEEDVKVPCVARELRVSEKSVDQWRRAWASGGREALRSQGPAPPAASGGAAR</sequence>
<feature type="region of interest" description="Disordered" evidence="1">
    <location>
        <begin position="57"/>
        <end position="79"/>
    </location>
</feature>
<protein>
    <submittedName>
        <fullName evidence="2">Helix-turn-helix domain containing protein</fullName>
    </submittedName>
</protein>
<dbReference type="SUPFAM" id="SSF46689">
    <property type="entry name" value="Homeodomain-like"/>
    <property type="match status" value="1"/>
</dbReference>